<evidence type="ECO:0000256" key="1">
    <source>
        <dbReference type="SAM" id="MobiDB-lite"/>
    </source>
</evidence>
<dbReference type="InterPro" id="IPR009279">
    <property type="entry name" value="Portal_Mu"/>
</dbReference>
<dbReference type="EMBL" id="JAVIZC010000003">
    <property type="protein sequence ID" value="MDR6102784.1"/>
    <property type="molecule type" value="Genomic_DNA"/>
</dbReference>
<organism evidence="2 3">
    <name type="scientific">Agrobacterium larrymoorei</name>
    <dbReference type="NCBI Taxonomy" id="160699"/>
    <lineage>
        <taxon>Bacteria</taxon>
        <taxon>Pseudomonadati</taxon>
        <taxon>Pseudomonadota</taxon>
        <taxon>Alphaproteobacteria</taxon>
        <taxon>Hyphomicrobiales</taxon>
        <taxon>Rhizobiaceae</taxon>
        <taxon>Rhizobium/Agrobacterium group</taxon>
        <taxon>Agrobacterium</taxon>
    </lineage>
</organism>
<dbReference type="RefSeq" id="WP_309771369.1">
    <property type="nucleotide sequence ID" value="NZ_JAVIZC010000003.1"/>
</dbReference>
<dbReference type="AlphaFoldDB" id="A0AAJ2BHB1"/>
<evidence type="ECO:0000313" key="3">
    <source>
        <dbReference type="Proteomes" id="UP001255601"/>
    </source>
</evidence>
<feature type="region of interest" description="Disordered" evidence="1">
    <location>
        <begin position="403"/>
        <end position="426"/>
    </location>
</feature>
<sequence>MGSFRDWLGNVIAGRDLSDDHAGAQIGGVRQQTSNQQTIGMTPVKLASILRAADNGDPEAFFELAEQIEELDPHYVAQLATRKRSVAQLPITVKAASDSAEHKKHADFVRDWVATGVLRSNLFDMLDAIGKAISFMEVDWQVRHGNLVPAKLTWRTQRWFTFDRVDGDTPLLRDNDGNIPFAAHKFLVHRSKVKSGLTIRSGIARVAVWYWMLKSFTVKDWAIFCQNYGQPIRIGKYGRGATEKEKDVLWRAVSGIAGDCAAIIPREMLIEFHEVGSKSSSTDMFERRADWHDRGISKLVLGQTTSTDAISGGHAVAKEHRLVQEDIERSDALDASDTLNAGLIPNMVAFNFGPQDHYPVISIGRPDEVPIKEFSEAFQRLAPLGLTADAGWMRDRLGIPAPKDDAELVGGRPPALTPPPGDRTEPTKHALDRLFATAHSRTEPNIVDALTDRLEKEAADAMDGMIEEVRKVMMQATDLADAGKRLAALKLSSDDLAEAMARGMTLAHLAGQAALIDDLKADP</sequence>
<evidence type="ECO:0000313" key="2">
    <source>
        <dbReference type="EMBL" id="MDR6102784.1"/>
    </source>
</evidence>
<gene>
    <name evidence="2" type="ORF">QE369_002981</name>
</gene>
<name>A0AAJ2BHB1_9HYPH</name>
<dbReference type="Pfam" id="PF06074">
    <property type="entry name" value="Portal_Mu"/>
    <property type="match status" value="1"/>
</dbReference>
<protein>
    <submittedName>
        <fullName evidence="2">Phage gp29-like protein</fullName>
    </submittedName>
</protein>
<reference evidence="2" key="1">
    <citation type="submission" date="2023-08" db="EMBL/GenBank/DDBJ databases">
        <title>Functional and genomic diversity of the sorghum phyllosphere microbiome.</title>
        <authorList>
            <person name="Shade A."/>
        </authorList>
    </citation>
    <scope>NUCLEOTIDE SEQUENCE</scope>
    <source>
        <strain evidence="2">SORGH_AS_0974</strain>
    </source>
</reference>
<proteinExistence type="predicted"/>
<accession>A0AAJ2BHB1</accession>
<dbReference type="Proteomes" id="UP001255601">
    <property type="component" value="Unassembled WGS sequence"/>
</dbReference>
<comment type="caution">
    <text evidence="2">The sequence shown here is derived from an EMBL/GenBank/DDBJ whole genome shotgun (WGS) entry which is preliminary data.</text>
</comment>